<dbReference type="InterPro" id="IPR050738">
    <property type="entry name" value="Sulfatase"/>
</dbReference>
<evidence type="ECO:0000313" key="7">
    <source>
        <dbReference type="Proteomes" id="UP000765802"/>
    </source>
</evidence>
<proteinExistence type="inferred from homology"/>
<comment type="similarity">
    <text evidence="1">Belongs to the sulfatase family.</text>
</comment>
<dbReference type="Gene3D" id="3.30.1120.10">
    <property type="match status" value="1"/>
</dbReference>
<evidence type="ECO:0000256" key="2">
    <source>
        <dbReference type="ARBA" id="ARBA00022723"/>
    </source>
</evidence>
<keyword evidence="3" id="KW-0378">Hydrolase</keyword>
<dbReference type="CDD" id="cd16145">
    <property type="entry name" value="ARS_like"/>
    <property type="match status" value="1"/>
</dbReference>
<organism evidence="6 7">
    <name type="scientific">Flavihumibacter stibioxidans</name>
    <dbReference type="NCBI Taxonomy" id="1834163"/>
    <lineage>
        <taxon>Bacteria</taxon>
        <taxon>Pseudomonadati</taxon>
        <taxon>Bacteroidota</taxon>
        <taxon>Chitinophagia</taxon>
        <taxon>Chitinophagales</taxon>
        <taxon>Chitinophagaceae</taxon>
        <taxon>Flavihumibacter</taxon>
    </lineage>
</organism>
<dbReference type="InterPro" id="IPR024607">
    <property type="entry name" value="Sulfatase_CS"/>
</dbReference>
<protein>
    <submittedName>
        <fullName evidence="6">N-acetylgalactosamine-6-sulfatase</fullName>
    </submittedName>
</protein>
<reference evidence="6 7" key="1">
    <citation type="submission" date="2016-07" db="EMBL/GenBank/DDBJ databases">
        <title>Genome analysis of Flavihumibacter stibioxidans YS-17.</title>
        <authorList>
            <person name="Shi K."/>
            <person name="Han Y."/>
            <person name="Wang G."/>
        </authorList>
    </citation>
    <scope>NUCLEOTIDE SEQUENCE [LARGE SCALE GENOMIC DNA]</scope>
    <source>
        <strain evidence="6 7">YS-17</strain>
    </source>
</reference>
<keyword evidence="7" id="KW-1185">Reference proteome</keyword>
<dbReference type="PANTHER" id="PTHR42693">
    <property type="entry name" value="ARYLSULFATASE FAMILY MEMBER"/>
    <property type="match status" value="1"/>
</dbReference>
<dbReference type="EMBL" id="MBUA01000012">
    <property type="protein sequence ID" value="MBC6491490.1"/>
    <property type="molecule type" value="Genomic_DNA"/>
</dbReference>
<dbReference type="InterPro" id="IPR000917">
    <property type="entry name" value="Sulfatase_N"/>
</dbReference>
<evidence type="ECO:0000259" key="5">
    <source>
        <dbReference type="Pfam" id="PF00884"/>
    </source>
</evidence>
<evidence type="ECO:0000313" key="6">
    <source>
        <dbReference type="EMBL" id="MBC6491490.1"/>
    </source>
</evidence>
<evidence type="ECO:0000256" key="4">
    <source>
        <dbReference type="ARBA" id="ARBA00022837"/>
    </source>
</evidence>
<evidence type="ECO:0000256" key="1">
    <source>
        <dbReference type="ARBA" id="ARBA00008779"/>
    </source>
</evidence>
<dbReference type="PROSITE" id="PS00523">
    <property type="entry name" value="SULFATASE_1"/>
    <property type="match status" value="1"/>
</dbReference>
<gene>
    <name evidence="6" type="ORF">BC349_10625</name>
</gene>
<sequence length="484" mass="54921">MANAQHAGNEIRPAGQPALPNIIYIYADDLGYGELGCYGQKKIKTPNLDRMAAEGKRFTQHYAGAPVCAPSRAILMTGKHAGHSFIRGNYELGGFEDSSERGQMPLPDKAFTVAQLLRQRGYRTALVGKWGLGMHVTEGNPCNQGFDYYYGYLDQKQSHNFYPTHLWESDQWDTLRQPFNYVHRPLDPKTATQKDFDSFKGRDYAPQKMTEKALEFISLNQQKPFFLYLPYTLPHVSLQVPDEWVEKYRGQFEEAPYYGQRGYASHQYPRSAYAAMISYLDAQVGIIMDKIKAMGMDENTLIMFSSDNGTTFNSGGVEAAFFNSVAGLRGLKMDLYEGGIRVPFIARWPGRIAPGTTSDLVSAQYDLMATLAELTGQGMPAKSDGISFLPELLGKGEQKKHRYLYFEYPEKNGQLAIRMGNWKAVKTNLKNVPKARWQLYDLSTDPAETTDLAPQNRNLLRKFSRIMKREHIHSDVMEWEIIDQ</sequence>
<dbReference type="Proteomes" id="UP000765802">
    <property type="component" value="Unassembled WGS sequence"/>
</dbReference>
<dbReference type="Gene3D" id="3.40.720.10">
    <property type="entry name" value="Alkaline Phosphatase, subunit A"/>
    <property type="match status" value="1"/>
</dbReference>
<accession>A0ABR7M8Z4</accession>
<evidence type="ECO:0000256" key="3">
    <source>
        <dbReference type="ARBA" id="ARBA00022801"/>
    </source>
</evidence>
<dbReference type="Pfam" id="PF00884">
    <property type="entry name" value="Sulfatase"/>
    <property type="match status" value="1"/>
</dbReference>
<keyword evidence="4" id="KW-0106">Calcium</keyword>
<keyword evidence="2" id="KW-0479">Metal-binding</keyword>
<feature type="domain" description="Sulfatase N-terminal" evidence="5">
    <location>
        <begin position="20"/>
        <end position="376"/>
    </location>
</feature>
<comment type="caution">
    <text evidence="6">The sequence shown here is derived from an EMBL/GenBank/DDBJ whole genome shotgun (WGS) entry which is preliminary data.</text>
</comment>
<name>A0ABR7M8Z4_9BACT</name>
<dbReference type="SUPFAM" id="SSF53649">
    <property type="entry name" value="Alkaline phosphatase-like"/>
    <property type="match status" value="1"/>
</dbReference>
<dbReference type="PANTHER" id="PTHR42693:SF53">
    <property type="entry name" value="ENDO-4-O-SULFATASE"/>
    <property type="match status" value="1"/>
</dbReference>
<dbReference type="InterPro" id="IPR017850">
    <property type="entry name" value="Alkaline_phosphatase_core_sf"/>
</dbReference>